<evidence type="ECO:0000256" key="1">
    <source>
        <dbReference type="SAM" id="SignalP"/>
    </source>
</evidence>
<keyword evidence="4" id="KW-1185">Reference proteome</keyword>
<organism evidence="3 4">
    <name type="scientific">Hwanghaeella grinnelliae</name>
    <dbReference type="NCBI Taxonomy" id="2500179"/>
    <lineage>
        <taxon>Bacteria</taxon>
        <taxon>Pseudomonadati</taxon>
        <taxon>Pseudomonadota</taxon>
        <taxon>Alphaproteobacteria</taxon>
        <taxon>Rhodospirillales</taxon>
        <taxon>Rhodospirillaceae</taxon>
        <taxon>Hwanghaeella</taxon>
    </lineage>
</organism>
<name>A0A437QWX7_9PROT</name>
<dbReference type="Gene3D" id="1.20.1270.180">
    <property type="match status" value="1"/>
</dbReference>
<feature type="chain" id="PRO_5019101103" evidence="1">
    <location>
        <begin position="39"/>
        <end position="167"/>
    </location>
</feature>
<feature type="signal peptide" evidence="1">
    <location>
        <begin position="1"/>
        <end position="38"/>
    </location>
</feature>
<protein>
    <submittedName>
        <fullName evidence="3">DUF1311 domain-containing protein</fullName>
    </submittedName>
</protein>
<keyword evidence="1" id="KW-0732">Signal</keyword>
<comment type="caution">
    <text evidence="3">The sequence shown here is derived from an EMBL/GenBank/DDBJ whole genome shotgun (WGS) entry which is preliminary data.</text>
</comment>
<evidence type="ECO:0000259" key="2">
    <source>
        <dbReference type="Pfam" id="PF07007"/>
    </source>
</evidence>
<feature type="domain" description="Lysozyme inhibitor LprI-like N-terminal" evidence="2">
    <location>
        <begin position="45"/>
        <end position="145"/>
    </location>
</feature>
<dbReference type="AlphaFoldDB" id="A0A437QWX7"/>
<dbReference type="Pfam" id="PF07007">
    <property type="entry name" value="LprI"/>
    <property type="match status" value="1"/>
</dbReference>
<accession>A0A437QWX7</accession>
<sequence length="167" mass="17912">MIYPLPQSRREVSMHPTARSILTAAFAAFALTAAPALAQDASDACWDKAVTQRDLTDCAARDMDAAEIQMNTLYAIVLDKFRGDPETLGKIRAAQQAWLAFREAHVAAVYPKADTPDAQYEYGSSLSMCMASVAANLTGPRIAQLRDWADGIPEGDVCAGSRGSTAN</sequence>
<gene>
    <name evidence="3" type="ORF">EOI86_06675</name>
</gene>
<reference evidence="4" key="1">
    <citation type="submission" date="2019-01" db="EMBL/GenBank/DDBJ databases">
        <title>Gri0909 isolated from a small marine red alga.</title>
        <authorList>
            <person name="Kim J."/>
            <person name="Jeong S.E."/>
            <person name="Jeon C.O."/>
        </authorList>
    </citation>
    <scope>NUCLEOTIDE SEQUENCE [LARGE SCALE GENOMIC DNA]</scope>
    <source>
        <strain evidence="4">Gri0909</strain>
    </source>
</reference>
<evidence type="ECO:0000313" key="3">
    <source>
        <dbReference type="EMBL" id="RVU38943.1"/>
    </source>
</evidence>
<evidence type="ECO:0000313" key="4">
    <source>
        <dbReference type="Proteomes" id="UP000287447"/>
    </source>
</evidence>
<dbReference type="InterPro" id="IPR009739">
    <property type="entry name" value="LprI-like_N"/>
</dbReference>
<proteinExistence type="predicted"/>
<dbReference type="EMBL" id="SADE01000001">
    <property type="protein sequence ID" value="RVU38943.1"/>
    <property type="molecule type" value="Genomic_DNA"/>
</dbReference>
<dbReference type="Proteomes" id="UP000287447">
    <property type="component" value="Unassembled WGS sequence"/>
</dbReference>